<dbReference type="Gene3D" id="2.40.40.20">
    <property type="match status" value="1"/>
</dbReference>
<dbReference type="Proteomes" id="UP000738431">
    <property type="component" value="Chromosome"/>
</dbReference>
<dbReference type="InterPro" id="IPR050612">
    <property type="entry name" value="Prok_Mopterin_Oxidored"/>
</dbReference>
<accession>A0ABZ1C3M8</accession>
<proteinExistence type="inferred from homology"/>
<feature type="chain" id="PRO_5047235629" evidence="9">
    <location>
        <begin position="25"/>
        <end position="736"/>
    </location>
</feature>
<evidence type="ECO:0000256" key="8">
    <source>
        <dbReference type="ARBA" id="ARBA00023014"/>
    </source>
</evidence>
<keyword evidence="5 9" id="KW-0732">Signal</keyword>
<keyword evidence="3" id="KW-0500">Molybdenum</keyword>
<feature type="signal peptide" evidence="9">
    <location>
        <begin position="1"/>
        <end position="24"/>
    </location>
</feature>
<dbReference type="SUPFAM" id="SSF50692">
    <property type="entry name" value="ADC-like"/>
    <property type="match status" value="1"/>
</dbReference>
<dbReference type="InterPro" id="IPR006963">
    <property type="entry name" value="Mopterin_OxRdtase_4Fe-4S_dom"/>
</dbReference>
<gene>
    <name evidence="11" type="ORF">K1X11_016010</name>
</gene>
<evidence type="ECO:0000256" key="4">
    <source>
        <dbReference type="ARBA" id="ARBA00022723"/>
    </source>
</evidence>
<dbReference type="RefSeq" id="WP_221031249.1">
    <property type="nucleotide sequence ID" value="NZ_CP139781.1"/>
</dbReference>
<name>A0ABZ1C3M8_9BACT</name>
<dbReference type="InterPro" id="IPR006657">
    <property type="entry name" value="MoPterin_dinucl-bd_dom"/>
</dbReference>
<dbReference type="SUPFAM" id="SSF53706">
    <property type="entry name" value="Formate dehydrogenase/DMSO reductase, domains 1-3"/>
    <property type="match status" value="1"/>
</dbReference>
<sequence>MPAPALSRRRFLRISAGSILAAQAASRATSAAAGAWSSAFGAKPGTTTTTPTFCDICFWKCNAVASVRDGALWKIEGNPSDPLSRGRLCPRGTGGIGAHTDPDRLRTPLIRVSDRGEEKWQEVTWDEALTYIADKMKGIAERHGPEAMALFSHGLGGTFFKHTLKAYGTPNISAPSFAQCRGPRDVGFNLTFGEGVGSPERTDIAHTRCLTLIGSHLGENMHNTQVQEFAEAVGAGATVICVDPRYSVAASKAKYWLPIRPGTDLALLLAWMHVIVTEKLYDADYIANYGYGFEQFAAYVQAFTPEWAYPETGIEPSVIRETAREMARHRPASLVHPGRHVNWYGDDAQRSRAIALLNALLGNWGRKGGFWVPSFMDVPGYPYPAYPKPARGRLDNPDEKYPFADEAITTGIRNATLSDEPYPIKGWMVYATNLLHALPDERATIEALKKLELLVVVDVIPSEIAGWADVVLPESNYLERHDDLNVEYFKQPFVALRQPVVESPHDQKPGWWIARQLALKLDLGRYYPWEHIEDYLKYRVDAAGLDWATLKRDGLILGPRPPIYFEEGVPAEFYTPTGKIEFYSNQLAEHGFDPIPRYTPPDPGPPGAFRLLYGRAPMHSFSRTHTNRLLADMMRENEVWLNATAARRLGLRSGDRVRLRNQDDVLSDPVLVKATQRIRSDCVFMVHGFGHTAKGLRHAYRQGASDAGLITRYKTDPLMGGTGMNINFVTLEPAEA</sequence>
<dbReference type="Pfam" id="PF00384">
    <property type="entry name" value="Molybdopterin"/>
    <property type="match status" value="1"/>
</dbReference>
<evidence type="ECO:0000313" key="12">
    <source>
        <dbReference type="Proteomes" id="UP000738431"/>
    </source>
</evidence>
<comment type="similarity">
    <text evidence="1">Belongs to the prokaryotic molybdopterin-containing oxidoreductase family.</text>
</comment>
<keyword evidence="7" id="KW-0408">Iron</keyword>
<organism evidence="11 12">
    <name type="scientific">Actomonas aquatica</name>
    <dbReference type="NCBI Taxonomy" id="2866162"/>
    <lineage>
        <taxon>Bacteria</taxon>
        <taxon>Pseudomonadati</taxon>
        <taxon>Verrucomicrobiota</taxon>
        <taxon>Opitutia</taxon>
        <taxon>Opitutales</taxon>
        <taxon>Opitutaceae</taxon>
        <taxon>Actomonas</taxon>
    </lineage>
</organism>
<reference evidence="11 12" key="2">
    <citation type="submission" date="2023-12" db="EMBL/GenBank/DDBJ databases">
        <title>Description of an unclassified Opitutus bacterium of Verrucomicrobiota.</title>
        <authorList>
            <person name="Zhang D.-F."/>
        </authorList>
    </citation>
    <scope>NUCLEOTIDE SEQUENCE [LARGE SCALE GENOMIC DNA]</scope>
    <source>
        <strain evidence="11 12">WL0086</strain>
    </source>
</reference>
<dbReference type="InterPro" id="IPR009010">
    <property type="entry name" value="Asp_de-COase-like_dom_sf"/>
</dbReference>
<dbReference type="Gene3D" id="2.20.25.90">
    <property type="entry name" value="ADC-like domains"/>
    <property type="match status" value="1"/>
</dbReference>
<dbReference type="EMBL" id="CP139781">
    <property type="protein sequence ID" value="WRQ86321.1"/>
    <property type="molecule type" value="Genomic_DNA"/>
</dbReference>
<evidence type="ECO:0000256" key="5">
    <source>
        <dbReference type="ARBA" id="ARBA00022729"/>
    </source>
</evidence>
<evidence type="ECO:0000256" key="3">
    <source>
        <dbReference type="ARBA" id="ARBA00022505"/>
    </source>
</evidence>
<dbReference type="InterPro" id="IPR006311">
    <property type="entry name" value="TAT_signal"/>
</dbReference>
<feature type="domain" description="4Fe-4S Mo/W bis-MGD-type" evidence="10">
    <location>
        <begin position="47"/>
        <end position="103"/>
    </location>
</feature>
<reference evidence="11 12" key="1">
    <citation type="submission" date="2021-08" db="EMBL/GenBank/DDBJ databases">
        <authorList>
            <person name="Zhang D."/>
            <person name="Zhang A."/>
            <person name="Wang L."/>
        </authorList>
    </citation>
    <scope>NUCLEOTIDE SEQUENCE [LARGE SCALE GENOMIC DNA]</scope>
    <source>
        <strain evidence="11 12">WL0086</strain>
    </source>
</reference>
<evidence type="ECO:0000256" key="9">
    <source>
        <dbReference type="SAM" id="SignalP"/>
    </source>
</evidence>
<dbReference type="Gene3D" id="3.40.228.10">
    <property type="entry name" value="Dimethylsulfoxide Reductase, domain 2"/>
    <property type="match status" value="1"/>
</dbReference>
<evidence type="ECO:0000256" key="1">
    <source>
        <dbReference type="ARBA" id="ARBA00010312"/>
    </source>
</evidence>
<dbReference type="InterPro" id="IPR006656">
    <property type="entry name" value="Mopterin_OxRdtase"/>
</dbReference>
<keyword evidence="12" id="KW-1185">Reference proteome</keyword>
<dbReference type="Gene3D" id="3.30.2070.10">
    <property type="entry name" value="Formate dehydrogenase/DMSO reductase"/>
    <property type="match status" value="1"/>
</dbReference>
<keyword evidence="6" id="KW-0560">Oxidoreductase</keyword>
<evidence type="ECO:0000313" key="11">
    <source>
        <dbReference type="EMBL" id="WRQ86321.1"/>
    </source>
</evidence>
<evidence type="ECO:0000256" key="7">
    <source>
        <dbReference type="ARBA" id="ARBA00023004"/>
    </source>
</evidence>
<evidence type="ECO:0000259" key="10">
    <source>
        <dbReference type="PROSITE" id="PS51669"/>
    </source>
</evidence>
<keyword evidence="2" id="KW-0004">4Fe-4S</keyword>
<dbReference type="Pfam" id="PF01568">
    <property type="entry name" value="Molydop_binding"/>
    <property type="match status" value="1"/>
</dbReference>
<dbReference type="Pfam" id="PF04879">
    <property type="entry name" value="Molybdop_Fe4S4"/>
    <property type="match status" value="1"/>
</dbReference>
<dbReference type="PANTHER" id="PTHR43742">
    <property type="entry name" value="TRIMETHYLAMINE-N-OXIDE REDUCTASE"/>
    <property type="match status" value="1"/>
</dbReference>
<dbReference type="CDD" id="cd02778">
    <property type="entry name" value="MopB_CT_Thiosulfate-R-like"/>
    <property type="match status" value="1"/>
</dbReference>
<dbReference type="Gene3D" id="3.40.50.740">
    <property type="match status" value="1"/>
</dbReference>
<evidence type="ECO:0000256" key="6">
    <source>
        <dbReference type="ARBA" id="ARBA00023002"/>
    </source>
</evidence>
<dbReference type="PANTHER" id="PTHR43742:SF9">
    <property type="entry name" value="TETRATHIONATE REDUCTASE SUBUNIT A"/>
    <property type="match status" value="1"/>
</dbReference>
<dbReference type="PROSITE" id="PS51318">
    <property type="entry name" value="TAT"/>
    <property type="match status" value="1"/>
</dbReference>
<dbReference type="SMART" id="SM00926">
    <property type="entry name" value="Molybdop_Fe4S4"/>
    <property type="match status" value="1"/>
</dbReference>
<keyword evidence="4" id="KW-0479">Metal-binding</keyword>
<keyword evidence="8" id="KW-0411">Iron-sulfur</keyword>
<protein>
    <submittedName>
        <fullName evidence="11">Molybdopterin-dependent oxidoreductase</fullName>
    </submittedName>
</protein>
<evidence type="ECO:0000256" key="2">
    <source>
        <dbReference type="ARBA" id="ARBA00022485"/>
    </source>
</evidence>
<dbReference type="PROSITE" id="PS51669">
    <property type="entry name" value="4FE4S_MOW_BIS_MGD"/>
    <property type="match status" value="1"/>
</dbReference>